<dbReference type="SUPFAM" id="SSF54373">
    <property type="entry name" value="FAD-linked reductases, C-terminal domain"/>
    <property type="match status" value="1"/>
</dbReference>
<dbReference type="Gene3D" id="3.50.50.60">
    <property type="entry name" value="FAD/NAD(P)-binding domain"/>
    <property type="match status" value="1"/>
</dbReference>
<evidence type="ECO:0000256" key="6">
    <source>
        <dbReference type="RuleBase" id="RU003968"/>
    </source>
</evidence>
<dbReference type="GO" id="GO:0050660">
    <property type="term" value="F:flavin adenine dinucleotide binding"/>
    <property type="evidence" value="ECO:0007669"/>
    <property type="project" value="InterPro"/>
</dbReference>
<dbReference type="PROSITE" id="PS00624">
    <property type="entry name" value="GMC_OXRED_2"/>
    <property type="match status" value="1"/>
</dbReference>
<evidence type="ECO:0000259" key="8">
    <source>
        <dbReference type="PROSITE" id="PS00624"/>
    </source>
</evidence>
<feature type="binding site" evidence="5">
    <location>
        <begin position="99"/>
        <end position="102"/>
    </location>
    <ligand>
        <name>FAD</name>
        <dbReference type="ChEBI" id="CHEBI:57692"/>
    </ligand>
</feature>
<evidence type="ECO:0000256" key="5">
    <source>
        <dbReference type="PIRSR" id="PIRSR000137-2"/>
    </source>
</evidence>
<dbReference type="Gene3D" id="3.30.560.10">
    <property type="entry name" value="Glucose Oxidase, domain 3"/>
    <property type="match status" value="1"/>
</dbReference>
<feature type="binding site" evidence="5">
    <location>
        <position position="91"/>
    </location>
    <ligand>
        <name>FAD</name>
        <dbReference type="ChEBI" id="CHEBI:57692"/>
    </ligand>
</feature>
<evidence type="ECO:0000256" key="1">
    <source>
        <dbReference type="ARBA" id="ARBA00001974"/>
    </source>
</evidence>
<comment type="similarity">
    <text evidence="2 6">Belongs to the GMC oxidoreductase family.</text>
</comment>
<dbReference type="PANTHER" id="PTHR11552:SF147">
    <property type="entry name" value="CHOLINE DEHYDROGENASE, MITOCHONDRIAL"/>
    <property type="match status" value="1"/>
</dbReference>
<proteinExistence type="inferred from homology"/>
<dbReference type="PIRSF" id="PIRSF000137">
    <property type="entry name" value="Alcohol_oxidase"/>
    <property type="match status" value="1"/>
</dbReference>
<evidence type="ECO:0000256" key="2">
    <source>
        <dbReference type="ARBA" id="ARBA00010790"/>
    </source>
</evidence>
<organism evidence="9 10">
    <name type="scientific">Xaviernesmea oryzae</name>
    <dbReference type="NCBI Taxonomy" id="464029"/>
    <lineage>
        <taxon>Bacteria</taxon>
        <taxon>Pseudomonadati</taxon>
        <taxon>Pseudomonadota</taxon>
        <taxon>Alphaproteobacteria</taxon>
        <taxon>Hyphomicrobiales</taxon>
        <taxon>Rhizobiaceae</taxon>
        <taxon>Rhizobium/Agrobacterium group</taxon>
        <taxon>Xaviernesmea</taxon>
    </lineage>
</organism>
<dbReference type="PROSITE" id="PS00623">
    <property type="entry name" value="GMC_OXRED_1"/>
    <property type="match status" value="1"/>
</dbReference>
<protein>
    <submittedName>
        <fullName evidence="9">Choline dehydrogenase</fullName>
    </submittedName>
</protein>
<dbReference type="Pfam" id="PF00732">
    <property type="entry name" value="GMC_oxred_N"/>
    <property type="match status" value="1"/>
</dbReference>
<dbReference type="InterPro" id="IPR012132">
    <property type="entry name" value="GMC_OxRdtase"/>
</dbReference>
<dbReference type="InterPro" id="IPR000172">
    <property type="entry name" value="GMC_OxRdtase_N"/>
</dbReference>
<dbReference type="STRING" id="464029.SAMN02982989_5376"/>
<evidence type="ECO:0000256" key="3">
    <source>
        <dbReference type="ARBA" id="ARBA00022630"/>
    </source>
</evidence>
<evidence type="ECO:0000256" key="4">
    <source>
        <dbReference type="ARBA" id="ARBA00022827"/>
    </source>
</evidence>
<dbReference type="InterPro" id="IPR007867">
    <property type="entry name" value="GMC_OxRtase_C"/>
</dbReference>
<dbReference type="RefSeq" id="WP_234810903.1">
    <property type="nucleotide sequence ID" value="NZ_FXAF01000002.1"/>
</dbReference>
<feature type="domain" description="Glucose-methanol-choline oxidoreductase N-terminal" evidence="8">
    <location>
        <begin position="262"/>
        <end position="276"/>
    </location>
</feature>
<feature type="domain" description="Glucose-methanol-choline oxidoreductase N-terminal" evidence="7">
    <location>
        <begin position="89"/>
        <end position="112"/>
    </location>
</feature>
<evidence type="ECO:0000313" key="9">
    <source>
        <dbReference type="EMBL" id="SMF12853.1"/>
    </source>
</evidence>
<evidence type="ECO:0000259" key="7">
    <source>
        <dbReference type="PROSITE" id="PS00623"/>
    </source>
</evidence>
<dbReference type="GO" id="GO:0016614">
    <property type="term" value="F:oxidoreductase activity, acting on CH-OH group of donors"/>
    <property type="evidence" value="ECO:0007669"/>
    <property type="project" value="InterPro"/>
</dbReference>
<keyword evidence="3 6" id="KW-0285">Flavoprotein</keyword>
<dbReference type="PANTHER" id="PTHR11552">
    <property type="entry name" value="GLUCOSE-METHANOL-CHOLINE GMC OXIDOREDUCTASE"/>
    <property type="match status" value="1"/>
</dbReference>
<keyword evidence="10" id="KW-1185">Reference proteome</keyword>
<reference evidence="10" key="1">
    <citation type="submission" date="2017-04" db="EMBL/GenBank/DDBJ databases">
        <authorList>
            <person name="Varghese N."/>
            <person name="Submissions S."/>
        </authorList>
    </citation>
    <scope>NUCLEOTIDE SEQUENCE [LARGE SCALE GENOMIC DNA]</scope>
    <source>
        <strain evidence="10">B4P</strain>
    </source>
</reference>
<dbReference type="AlphaFoldDB" id="A0A1X7DCK7"/>
<name>A0A1X7DCK7_9HYPH</name>
<dbReference type="Proteomes" id="UP000192903">
    <property type="component" value="Unassembled WGS sequence"/>
</dbReference>
<dbReference type="SUPFAM" id="SSF51905">
    <property type="entry name" value="FAD/NAD(P)-binding domain"/>
    <property type="match status" value="1"/>
</dbReference>
<gene>
    <name evidence="9" type="ORF">SAMN02982989_5376</name>
</gene>
<evidence type="ECO:0000313" key="10">
    <source>
        <dbReference type="Proteomes" id="UP000192903"/>
    </source>
</evidence>
<accession>A0A1X7DCK7</accession>
<dbReference type="Pfam" id="PF05199">
    <property type="entry name" value="GMC_oxred_C"/>
    <property type="match status" value="1"/>
</dbReference>
<sequence length="539" mass="58109">MATALQDDSLSAVDYIVIGGGSAGCTLAARLSEDPDASVLLIEAGQKDRSPYIHLPVTYYKTTGPQFTWGFETTAQEHQGGISTPFTQARVLGGGSSINAQVYIRGTAADYDAWKSDYGCAGWGYADVLPYFKRAEDNQRLSGDLHGNEGPLKVSDQAYTHPLTYAWLKACQQVGMPYIDDFNREKRGGCGLYQVTNRAGRRSSTANCYLRPAASRRNLLVLTDSQAMRILFENGRASAVQLRSDTITRTIAARREIILTCGAIGTPNLLLHSGIGDGAMLAGNGIDVVADSPQVGRNLQDHLDVFLVYELLGPYSYDKYKKACWQAWAGLQFALFRSGPVTSNVVEGGAFWWLDEGDPEPDVQFHFLAGAGVEAGIAGVPGGNGCTLNAYLTRPRSRGTVSIAGNDPLYHPKIDPNYLSDPDDLAKTADSVRLGRKIMAGPSLAPYLKNEHFPGVDVESQQEIEDFVRAHARTGYHPAGTCRMGGDAESVVDTQLRVRGVDGLRIADNSVMPKLVSGNTNATAIMIGERAADFIRGNG</sequence>
<comment type="cofactor">
    <cofactor evidence="1 5">
        <name>FAD</name>
        <dbReference type="ChEBI" id="CHEBI:57692"/>
    </cofactor>
</comment>
<keyword evidence="4 5" id="KW-0274">FAD</keyword>
<dbReference type="InterPro" id="IPR036188">
    <property type="entry name" value="FAD/NAD-bd_sf"/>
</dbReference>
<dbReference type="EMBL" id="FXAF01000002">
    <property type="protein sequence ID" value="SMF12853.1"/>
    <property type="molecule type" value="Genomic_DNA"/>
</dbReference>